<feature type="chain" id="PRO_5037770512" description="Lumazine-binding" evidence="1">
    <location>
        <begin position="27"/>
        <end position="154"/>
    </location>
</feature>
<dbReference type="EMBL" id="BMGL01000009">
    <property type="protein sequence ID" value="GGE16748.1"/>
    <property type="molecule type" value="Genomic_DNA"/>
</dbReference>
<protein>
    <recommendedName>
        <fullName evidence="4">Lumazine-binding</fullName>
    </recommendedName>
</protein>
<dbReference type="AlphaFoldDB" id="A0A916ZW72"/>
<organism evidence="2 3">
    <name type="scientific">Psychroflexus salis</name>
    <dbReference type="NCBI Taxonomy" id="1526574"/>
    <lineage>
        <taxon>Bacteria</taxon>
        <taxon>Pseudomonadati</taxon>
        <taxon>Bacteroidota</taxon>
        <taxon>Flavobacteriia</taxon>
        <taxon>Flavobacteriales</taxon>
        <taxon>Flavobacteriaceae</taxon>
        <taxon>Psychroflexus</taxon>
    </lineage>
</organism>
<proteinExistence type="predicted"/>
<dbReference type="InterPro" id="IPR032710">
    <property type="entry name" value="NTF2-like_dom_sf"/>
</dbReference>
<keyword evidence="1" id="KW-0732">Signal</keyword>
<gene>
    <name evidence="2" type="ORF">GCM10010831_17570</name>
</gene>
<dbReference type="Gene3D" id="3.10.450.50">
    <property type="match status" value="1"/>
</dbReference>
<evidence type="ECO:0000313" key="3">
    <source>
        <dbReference type="Proteomes" id="UP000599688"/>
    </source>
</evidence>
<dbReference type="SUPFAM" id="SSF54427">
    <property type="entry name" value="NTF2-like"/>
    <property type="match status" value="1"/>
</dbReference>
<evidence type="ECO:0000313" key="2">
    <source>
        <dbReference type="EMBL" id="GGE16748.1"/>
    </source>
</evidence>
<sequence>MTNKHKRLFYIFYLVIAFLCTTELHAQNEKYEQDVIEEITTFFKGLNAKDTTLIKTTLAKEVSLRSVLIKNEDKILVTDSISSFLRQIGMLPKDLIIYEKVSNTKVNIRFPMASVFTDYEFFINNEKSHSGINFFTLVYLDDAWKIVSIMDTRE</sequence>
<evidence type="ECO:0000256" key="1">
    <source>
        <dbReference type="SAM" id="SignalP"/>
    </source>
</evidence>
<name>A0A916ZW72_9FLAO</name>
<reference evidence="2 3" key="1">
    <citation type="journal article" date="2014" name="Int. J. Syst. Evol. Microbiol.">
        <title>Complete genome sequence of Corynebacterium casei LMG S-19264T (=DSM 44701T), isolated from a smear-ripened cheese.</title>
        <authorList>
            <consortium name="US DOE Joint Genome Institute (JGI-PGF)"/>
            <person name="Walter F."/>
            <person name="Albersmeier A."/>
            <person name="Kalinowski J."/>
            <person name="Ruckert C."/>
        </authorList>
    </citation>
    <scope>NUCLEOTIDE SEQUENCE [LARGE SCALE GENOMIC DNA]</scope>
    <source>
        <strain evidence="2 3">CGMCC 1.12925</strain>
    </source>
</reference>
<accession>A0A916ZW72</accession>
<comment type="caution">
    <text evidence="2">The sequence shown here is derived from an EMBL/GenBank/DDBJ whole genome shotgun (WGS) entry which is preliminary data.</text>
</comment>
<keyword evidence="3" id="KW-1185">Reference proteome</keyword>
<feature type="signal peptide" evidence="1">
    <location>
        <begin position="1"/>
        <end position="26"/>
    </location>
</feature>
<evidence type="ECO:0008006" key="4">
    <source>
        <dbReference type="Google" id="ProtNLM"/>
    </source>
</evidence>
<dbReference type="RefSeq" id="WP_188406463.1">
    <property type="nucleotide sequence ID" value="NZ_BMGL01000009.1"/>
</dbReference>
<dbReference type="Proteomes" id="UP000599688">
    <property type="component" value="Unassembled WGS sequence"/>
</dbReference>